<dbReference type="InterPro" id="IPR017853">
    <property type="entry name" value="GH"/>
</dbReference>
<dbReference type="Pfam" id="PF00728">
    <property type="entry name" value="Glyco_hydro_20"/>
    <property type="match status" value="1"/>
</dbReference>
<evidence type="ECO:0000256" key="1">
    <source>
        <dbReference type="ARBA" id="ARBA00001231"/>
    </source>
</evidence>
<feature type="domain" description="Glycoside hydrolase family 20 catalytic" evidence="7">
    <location>
        <begin position="136"/>
        <end position="297"/>
    </location>
</feature>
<dbReference type="InterPro" id="IPR025705">
    <property type="entry name" value="Beta_hexosaminidase_sua/sub"/>
</dbReference>
<evidence type="ECO:0000313" key="10">
    <source>
        <dbReference type="Proteomes" id="UP000297225"/>
    </source>
</evidence>
<dbReference type="GO" id="GO:0030203">
    <property type="term" value="P:glycosaminoglycan metabolic process"/>
    <property type="evidence" value="ECO:0007669"/>
    <property type="project" value="TreeGrafter"/>
</dbReference>
<protein>
    <recommendedName>
        <fullName evidence="3">beta-N-acetylhexosaminidase</fullName>
        <ecNumber evidence="3">3.2.1.52</ecNumber>
    </recommendedName>
</protein>
<organism evidence="9 10">
    <name type="scientific">Porphyromonas levii</name>
    <dbReference type="NCBI Taxonomy" id="28114"/>
    <lineage>
        <taxon>Bacteria</taxon>
        <taxon>Pseudomonadati</taxon>
        <taxon>Bacteroidota</taxon>
        <taxon>Bacteroidia</taxon>
        <taxon>Bacteroidales</taxon>
        <taxon>Porphyromonadaceae</taxon>
        <taxon>Porphyromonas</taxon>
    </lineage>
</organism>
<evidence type="ECO:0000259" key="8">
    <source>
        <dbReference type="Pfam" id="PF02838"/>
    </source>
</evidence>
<dbReference type="PANTHER" id="PTHR22600">
    <property type="entry name" value="BETA-HEXOSAMINIDASE"/>
    <property type="match status" value="1"/>
</dbReference>
<evidence type="ECO:0000256" key="3">
    <source>
        <dbReference type="ARBA" id="ARBA00012663"/>
    </source>
</evidence>
<dbReference type="GO" id="GO:0004563">
    <property type="term" value="F:beta-N-acetylhexosaminidase activity"/>
    <property type="evidence" value="ECO:0007669"/>
    <property type="project" value="UniProtKB-EC"/>
</dbReference>
<evidence type="ECO:0000313" key="9">
    <source>
        <dbReference type="EMBL" id="TFH96859.1"/>
    </source>
</evidence>
<keyword evidence="10" id="KW-1185">Reference proteome</keyword>
<dbReference type="SUPFAM" id="SSF51445">
    <property type="entry name" value="(Trans)glycosidases"/>
    <property type="match status" value="1"/>
</dbReference>
<evidence type="ECO:0000259" key="7">
    <source>
        <dbReference type="Pfam" id="PF00728"/>
    </source>
</evidence>
<feature type="active site" description="Proton donor" evidence="6">
    <location>
        <position position="275"/>
    </location>
</feature>
<keyword evidence="5" id="KW-0326">Glycosidase</keyword>
<gene>
    <name evidence="9" type="ORF">E4P47_01505</name>
</gene>
<feature type="domain" description="Beta-hexosaminidase bacterial type N-terminal" evidence="8">
    <location>
        <begin position="22"/>
        <end position="133"/>
    </location>
</feature>
<dbReference type="SUPFAM" id="SSF55545">
    <property type="entry name" value="beta-N-acetylhexosaminidase-like domain"/>
    <property type="match status" value="1"/>
</dbReference>
<comment type="catalytic activity">
    <reaction evidence="1">
        <text>Hydrolysis of terminal non-reducing N-acetyl-D-hexosamine residues in N-acetyl-beta-D-hexosaminides.</text>
        <dbReference type="EC" id="3.2.1.52"/>
    </reaction>
</comment>
<keyword evidence="4" id="KW-0378">Hydrolase</keyword>
<dbReference type="EMBL" id="SPNC01000011">
    <property type="protein sequence ID" value="TFH96859.1"/>
    <property type="molecule type" value="Genomic_DNA"/>
</dbReference>
<dbReference type="InterPro" id="IPR015883">
    <property type="entry name" value="Glyco_hydro_20_cat"/>
</dbReference>
<dbReference type="GO" id="GO:0016020">
    <property type="term" value="C:membrane"/>
    <property type="evidence" value="ECO:0007669"/>
    <property type="project" value="TreeGrafter"/>
</dbReference>
<comment type="caution">
    <text evidence="9">The sequence shown here is derived from an EMBL/GenBank/DDBJ whole genome shotgun (WGS) entry which is preliminary data.</text>
</comment>
<dbReference type="InterPro" id="IPR029018">
    <property type="entry name" value="Hex-like_dom2"/>
</dbReference>
<dbReference type="GO" id="GO:0005975">
    <property type="term" value="P:carbohydrate metabolic process"/>
    <property type="evidence" value="ECO:0007669"/>
    <property type="project" value="InterPro"/>
</dbReference>
<dbReference type="InterPro" id="IPR015882">
    <property type="entry name" value="HEX_bac_N"/>
</dbReference>
<dbReference type="PROSITE" id="PS51257">
    <property type="entry name" value="PROKAR_LIPOPROTEIN"/>
    <property type="match status" value="1"/>
</dbReference>
<comment type="similarity">
    <text evidence="2">Belongs to the glycosyl hydrolase 20 family.</text>
</comment>
<dbReference type="RefSeq" id="WP_018357403.1">
    <property type="nucleotide sequence ID" value="NZ_CP197400.1"/>
</dbReference>
<accession>A0A4Y8WRR5</accession>
<proteinExistence type="inferred from homology"/>
<dbReference type="Proteomes" id="UP000297225">
    <property type="component" value="Unassembled WGS sequence"/>
</dbReference>
<evidence type="ECO:0000256" key="4">
    <source>
        <dbReference type="ARBA" id="ARBA00022801"/>
    </source>
</evidence>
<evidence type="ECO:0000256" key="2">
    <source>
        <dbReference type="ARBA" id="ARBA00006285"/>
    </source>
</evidence>
<dbReference type="STRING" id="1122973.GCA_000379925_00119"/>
<name>A0A4Y8WRR5_9PORP</name>
<dbReference type="Pfam" id="PF02838">
    <property type="entry name" value="Glyco_hydro_20b"/>
    <property type="match status" value="1"/>
</dbReference>
<dbReference type="PANTHER" id="PTHR22600:SF57">
    <property type="entry name" value="BETA-N-ACETYLHEXOSAMINIDASE"/>
    <property type="match status" value="1"/>
</dbReference>
<reference evidence="9 10" key="1">
    <citation type="submission" date="2019-03" db="EMBL/GenBank/DDBJ databases">
        <title>Porphyromonas levii Isolated from the Uterus of Dairy Cows.</title>
        <authorList>
            <person name="Francis A.M."/>
        </authorList>
    </citation>
    <scope>NUCLEOTIDE SEQUENCE [LARGE SCALE GENOMIC DNA]</scope>
    <source>
        <strain evidence="9 10">AF5678</strain>
    </source>
</reference>
<dbReference type="Gene3D" id="3.20.20.80">
    <property type="entry name" value="Glycosidases"/>
    <property type="match status" value="1"/>
</dbReference>
<dbReference type="Gene3D" id="3.30.379.10">
    <property type="entry name" value="Chitobiase/beta-hexosaminidase domain 2-like"/>
    <property type="match status" value="1"/>
</dbReference>
<dbReference type="AlphaFoldDB" id="A0A4Y8WRR5"/>
<dbReference type="PRINTS" id="PR00738">
    <property type="entry name" value="GLHYDRLASE20"/>
</dbReference>
<dbReference type="EC" id="3.2.1.52" evidence="3"/>
<dbReference type="GeneID" id="66796354"/>
<evidence type="ECO:0000256" key="5">
    <source>
        <dbReference type="ARBA" id="ARBA00023295"/>
    </source>
</evidence>
<dbReference type="OrthoDB" id="1090159at2"/>
<evidence type="ECO:0000256" key="6">
    <source>
        <dbReference type="PIRSR" id="PIRSR625705-1"/>
    </source>
</evidence>
<sequence length="638" mass="72633">MKKLLLSLLLPLFTLSCLAQVPLLPKPQQVEWLRGETKAKDLGAVTYSDASLSEYAQLIGSTFSLEGKGKRGGIQLQLNLKDSNKEAYRLSITQKGIEVSAVTPTGIFYAIQTLRQLYNKETEAFQMVKIYDAPAFPFRGYMVDVGRNYQSISLLKQQIDVMATLKLNVFHFHLTEDVAWRLEIKQYPQLTSPESMTRDHGLFYTEADIKELQKYCEDRHITFMPEIDMPGHSKAFVRAMGFEMQTPEGTQAVANILKEVTETYNFDIIHIGGDEVKITDTKFLPTMIHILESKGIKVMGWQPGGNLTNSVIRQLWGEDSSTLSEGSDLVYIDSRNLYINHHDALEGVPLIFNHKIGGQDKASDRAIGATLCLWNDRRLRRGEDNFAHNAVYPSLFAFAERTWVGGGDAYSYVGIQEKTLQELADLEHRIIALHQDLFPYLPFQYVPQTNIRWNIYGPYNNEGETSRAFAPEIEGVETLQPDTTLVGGTIILRHWWHPAVHGHFQDAKPNTTYYASRQVWSDTDKIADMWIGFYDFSRSQATPTPALDTWNNYDAKIWINGEEIHPPKWLRAGQKGGDNEYPYEDENYIMRTPHKVHLKKGMNTILVKAPIPSFNSGIWYAPNKWMFTAVLLDGSETK</sequence>